<proteinExistence type="predicted"/>
<dbReference type="RefSeq" id="WP_058243269.1">
    <property type="nucleotide sequence ID" value="NZ_CYSB01000005.1"/>
</dbReference>
<dbReference type="EMBL" id="CYSB01000005">
    <property type="protein sequence ID" value="CUH63205.1"/>
    <property type="molecule type" value="Genomic_DNA"/>
</dbReference>
<organism evidence="3 5">
    <name type="scientific">Thalassovita autumnalis</name>
    <dbReference type="NCBI Taxonomy" id="2072972"/>
    <lineage>
        <taxon>Bacteria</taxon>
        <taxon>Pseudomonadati</taxon>
        <taxon>Pseudomonadota</taxon>
        <taxon>Alphaproteobacteria</taxon>
        <taxon>Rhodobacterales</taxon>
        <taxon>Roseobacteraceae</taxon>
        <taxon>Thalassovita</taxon>
    </lineage>
</organism>
<evidence type="ECO:0000313" key="5">
    <source>
        <dbReference type="Proteomes" id="UP000051887"/>
    </source>
</evidence>
<dbReference type="Proteomes" id="UP000051887">
    <property type="component" value="Unassembled WGS sequence"/>
</dbReference>
<name>A0A0P1FTL0_9RHOB</name>
<dbReference type="AlphaFoldDB" id="A0A0P1FTL0"/>
<evidence type="ECO:0000313" key="2">
    <source>
        <dbReference type="EMBL" id="CUH63205.1"/>
    </source>
</evidence>
<evidence type="ECO:0000313" key="3">
    <source>
        <dbReference type="EMBL" id="CUH72024.1"/>
    </source>
</evidence>
<protein>
    <submittedName>
        <fullName evidence="3">Dtr system oriT relaxase</fullName>
    </submittedName>
</protein>
<dbReference type="InterPro" id="IPR027785">
    <property type="entry name" value="UvrD-like_helicase_C"/>
</dbReference>
<gene>
    <name evidence="2" type="ORF">TL5118_00371</name>
    <name evidence="3" type="ORF">TL5120_01820</name>
</gene>
<dbReference type="CDD" id="cd18809">
    <property type="entry name" value="SF1_C_RecD"/>
    <property type="match status" value="1"/>
</dbReference>
<dbReference type="SUPFAM" id="SSF52540">
    <property type="entry name" value="P-loop containing nucleoside triphosphate hydrolases"/>
    <property type="match status" value="1"/>
</dbReference>
<evidence type="ECO:0000259" key="1">
    <source>
        <dbReference type="SMART" id="SM00382"/>
    </source>
</evidence>
<sequence length="512" mass="56565">MTVPALQFSDDQAVAYDRISDILRAAGVDLDEDLLTPPHDGRNRVVAVTGKAGSGKTLLLAQLYKALEAAGVSVVSGDYEGKKSKDRRTLAILAPTNKAASVLRMRGVPATTIHRILYTPVYDPEYEKIAEWLSGSGDKPEIEELTEEALERAKAFYELHKSIPGALAAAGLRGSDFITGWKRRDEPLDIGFIDESSMLDDKQVTDLKEIFPTLVLFGDPAQLAPVGQSGQMVFDTLPKEAVMNLSRIHRQEADNPILDLAHALADPQVGFEDFERLVEDTARRDDRVVWGQRVEVDLMARSPVLVWRNATRIRLINAFRSVYGAPEDELLSGEPLICDGIELPLKHRKKRLDLEARGLIKGAQVVFLGKGRKPGFSRLHVMGAEDPQVSAASIVKIEKPDEEEPFIPFAARMGAVFLHGAAVTIHKAQGSQWKDVQVFAPDLYAAARMGRVEAGQPLWKRLAYVAITRAEERLHWVVRPRLSKPSEPLRIDDLKAKAAPTLTLTTQEESEA</sequence>
<dbReference type="SMART" id="SM00382">
    <property type="entry name" value="AAA"/>
    <property type="match status" value="1"/>
</dbReference>
<dbReference type="OrthoDB" id="9803432at2"/>
<dbReference type="Gene3D" id="3.40.50.300">
    <property type="entry name" value="P-loop containing nucleotide triphosphate hydrolases"/>
    <property type="match status" value="2"/>
</dbReference>
<feature type="domain" description="AAA+ ATPase" evidence="1">
    <location>
        <begin position="42"/>
        <end position="295"/>
    </location>
</feature>
<dbReference type="Pfam" id="PF13538">
    <property type="entry name" value="UvrD_C_2"/>
    <property type="match status" value="1"/>
</dbReference>
<reference evidence="2 4" key="1">
    <citation type="submission" date="2015-09" db="EMBL/GenBank/DDBJ databases">
        <authorList>
            <person name="Rodrigo-Torres L."/>
            <person name="Arahal D.R."/>
        </authorList>
    </citation>
    <scope>NUCLEOTIDE SEQUENCE [LARGE SCALE GENOMIC DNA]</scope>
    <source>
        <strain evidence="2 4">CECT 5118</strain>
    </source>
</reference>
<dbReference type="EMBL" id="CYSC01000027">
    <property type="protein sequence ID" value="CUH72024.1"/>
    <property type="molecule type" value="Genomic_DNA"/>
</dbReference>
<dbReference type="InterPro" id="IPR027417">
    <property type="entry name" value="P-loop_NTPase"/>
</dbReference>
<keyword evidence="4" id="KW-1185">Reference proteome</keyword>
<dbReference type="Pfam" id="PF13604">
    <property type="entry name" value="AAA_30"/>
    <property type="match status" value="1"/>
</dbReference>
<dbReference type="Proteomes" id="UP000051086">
    <property type="component" value="Unassembled WGS sequence"/>
</dbReference>
<reference evidence="3 5" key="2">
    <citation type="submission" date="2015-09" db="EMBL/GenBank/DDBJ databases">
        <authorList>
            <consortium name="Swine Surveillance"/>
        </authorList>
    </citation>
    <scope>NUCLEOTIDE SEQUENCE [LARGE SCALE GENOMIC DNA]</scope>
    <source>
        <strain evidence="3 5">5120</strain>
    </source>
</reference>
<dbReference type="FunFam" id="3.40.50.300:FF:001347">
    <property type="entry name" value="Putative ATPase"/>
    <property type="match status" value="1"/>
</dbReference>
<evidence type="ECO:0000313" key="4">
    <source>
        <dbReference type="Proteomes" id="UP000051086"/>
    </source>
</evidence>
<dbReference type="InterPro" id="IPR003593">
    <property type="entry name" value="AAA+_ATPase"/>
</dbReference>
<accession>A0A0P1FTL0</accession>